<reference evidence="12" key="1">
    <citation type="journal article" date="2023" name="G3 (Bethesda)">
        <title>Whole genome assemblies of Zophobas morio and Tenebrio molitor.</title>
        <authorList>
            <person name="Kaur S."/>
            <person name="Stinson S.A."/>
            <person name="diCenzo G.C."/>
        </authorList>
    </citation>
    <scope>NUCLEOTIDE SEQUENCE</scope>
    <source>
        <strain evidence="12">QUZm001</strain>
    </source>
</reference>
<evidence type="ECO:0000256" key="7">
    <source>
        <dbReference type="ARBA" id="ARBA00023157"/>
    </source>
</evidence>
<dbReference type="AlphaFoldDB" id="A0AA38MHC1"/>
<dbReference type="Proteomes" id="UP001168821">
    <property type="component" value="Unassembled WGS sequence"/>
</dbReference>
<evidence type="ECO:0000259" key="11">
    <source>
        <dbReference type="PROSITE" id="PS51362"/>
    </source>
</evidence>
<dbReference type="GO" id="GO:0005125">
    <property type="term" value="F:cytokine activity"/>
    <property type="evidence" value="ECO:0007669"/>
    <property type="project" value="UniProtKB-KW"/>
</dbReference>
<dbReference type="Gene3D" id="2.60.120.970">
    <property type="match status" value="1"/>
</dbReference>
<keyword evidence="5 10" id="KW-0732">Signal</keyword>
<evidence type="ECO:0000256" key="10">
    <source>
        <dbReference type="SAM" id="SignalP"/>
    </source>
</evidence>
<evidence type="ECO:0000256" key="9">
    <source>
        <dbReference type="RuleBase" id="RU000354"/>
    </source>
</evidence>
<keyword evidence="13" id="KW-1185">Reference proteome</keyword>
<keyword evidence="8" id="KW-0325">Glycoprotein</keyword>
<dbReference type="EMBL" id="JALNTZ010000004">
    <property type="protein sequence ID" value="KAJ3657245.1"/>
    <property type="molecule type" value="Genomic_DNA"/>
</dbReference>
<feature type="signal peptide" evidence="10">
    <location>
        <begin position="1"/>
        <end position="20"/>
    </location>
</feature>
<organism evidence="12 13">
    <name type="scientific">Zophobas morio</name>
    <dbReference type="NCBI Taxonomy" id="2755281"/>
    <lineage>
        <taxon>Eukaryota</taxon>
        <taxon>Metazoa</taxon>
        <taxon>Ecdysozoa</taxon>
        <taxon>Arthropoda</taxon>
        <taxon>Hexapoda</taxon>
        <taxon>Insecta</taxon>
        <taxon>Pterygota</taxon>
        <taxon>Neoptera</taxon>
        <taxon>Endopterygota</taxon>
        <taxon>Coleoptera</taxon>
        <taxon>Polyphaga</taxon>
        <taxon>Cucujiformia</taxon>
        <taxon>Tenebrionidae</taxon>
        <taxon>Zophobas</taxon>
    </lineage>
</organism>
<dbReference type="InterPro" id="IPR029034">
    <property type="entry name" value="Cystine-knot_cytokine"/>
</dbReference>
<proteinExistence type="inferred from homology"/>
<sequence>MNSVIVFSFVLLVVCSDVLSTPKAAFYIDNGLDQTAIDREMTKTEKREMELEILNLLGLPSRPKRVTKSLKKSAPKFLLDIYKSFMEEDSDDRHSRRERSADLNLSGEEQIAIDASDVIMTFESINHHVSSVRHERGKRLWFNVSEMPVAEDVLGAELRIFQKDTNSPRRANIVYTVTVYDLINTNSGESELEYISAVNTTGSFTGWLGLNLTACLPTWVAFPDSNKGLYLSVHPVDKPGREIRPEDIGLTTVKGEDETQPFIVAFLKATDYVEPPKRRARDVSSKRRVKKSDYASIMSAPGTSRICKMHTLYISFKDLQWQDWIIAPDGYSAYYCYGECNFPLNSHMNATNHAIVQTLVHLMNPIRYPKPYCAPTKLSPISVLFFLDDTNVVLKKYKKMSVKSCGCH</sequence>
<evidence type="ECO:0000256" key="5">
    <source>
        <dbReference type="ARBA" id="ARBA00022729"/>
    </source>
</evidence>
<feature type="domain" description="TGF-beta family profile" evidence="11">
    <location>
        <begin position="288"/>
        <end position="408"/>
    </location>
</feature>
<dbReference type="InterPro" id="IPR017948">
    <property type="entry name" value="TGFb_CS"/>
</dbReference>
<evidence type="ECO:0000256" key="2">
    <source>
        <dbReference type="ARBA" id="ARBA00006656"/>
    </source>
</evidence>
<dbReference type="CDD" id="cd13761">
    <property type="entry name" value="TGF_beta_BMP5_like"/>
    <property type="match status" value="1"/>
</dbReference>
<dbReference type="GO" id="GO:0032502">
    <property type="term" value="P:developmental process"/>
    <property type="evidence" value="ECO:0007669"/>
    <property type="project" value="UniProtKB-ARBA"/>
</dbReference>
<evidence type="ECO:0000256" key="8">
    <source>
        <dbReference type="ARBA" id="ARBA00023180"/>
    </source>
</evidence>
<comment type="subcellular location">
    <subcellularLocation>
        <location evidence="1">Secreted</location>
    </subcellularLocation>
</comment>
<dbReference type="GO" id="GO:0008083">
    <property type="term" value="F:growth factor activity"/>
    <property type="evidence" value="ECO:0007669"/>
    <property type="project" value="UniProtKB-KW"/>
</dbReference>
<dbReference type="PROSITE" id="PS51362">
    <property type="entry name" value="TGF_BETA_2"/>
    <property type="match status" value="1"/>
</dbReference>
<keyword evidence="4" id="KW-0964">Secreted</keyword>
<dbReference type="InterPro" id="IPR001111">
    <property type="entry name" value="TGF-b_propeptide"/>
</dbReference>
<dbReference type="InterPro" id="IPR015615">
    <property type="entry name" value="TGF-beta-rel"/>
</dbReference>
<comment type="similarity">
    <text evidence="2 9">Belongs to the TGF-beta family.</text>
</comment>
<evidence type="ECO:0000256" key="1">
    <source>
        <dbReference type="ARBA" id="ARBA00004613"/>
    </source>
</evidence>
<evidence type="ECO:0000256" key="4">
    <source>
        <dbReference type="ARBA" id="ARBA00022525"/>
    </source>
</evidence>
<dbReference type="Pfam" id="PF00019">
    <property type="entry name" value="TGF_beta"/>
    <property type="match status" value="1"/>
</dbReference>
<dbReference type="SUPFAM" id="SSF57501">
    <property type="entry name" value="Cystine-knot cytokines"/>
    <property type="match status" value="1"/>
</dbReference>
<accession>A0AA38MHC1</accession>
<dbReference type="PANTHER" id="PTHR11848:SF310">
    <property type="entry name" value="PROTEIN 60A-RELATED"/>
    <property type="match status" value="1"/>
</dbReference>
<dbReference type="PRINTS" id="PR00669">
    <property type="entry name" value="INHIBINA"/>
</dbReference>
<dbReference type="PANTHER" id="PTHR11848">
    <property type="entry name" value="TGF-BETA FAMILY"/>
    <property type="match status" value="1"/>
</dbReference>
<keyword evidence="6 9" id="KW-0339">Growth factor</keyword>
<dbReference type="PROSITE" id="PS00250">
    <property type="entry name" value="TGF_BETA_1"/>
    <property type="match status" value="1"/>
</dbReference>
<dbReference type="InterPro" id="IPR001839">
    <property type="entry name" value="TGF-b_C"/>
</dbReference>
<keyword evidence="3" id="KW-0202">Cytokine</keyword>
<name>A0AA38MHC1_9CUCU</name>
<dbReference type="Gene3D" id="2.10.90.10">
    <property type="entry name" value="Cystine-knot cytokines"/>
    <property type="match status" value="1"/>
</dbReference>
<feature type="chain" id="PRO_5041297051" description="TGF-beta family profile domain-containing protein" evidence="10">
    <location>
        <begin position="21"/>
        <end position="408"/>
    </location>
</feature>
<evidence type="ECO:0000313" key="13">
    <source>
        <dbReference type="Proteomes" id="UP001168821"/>
    </source>
</evidence>
<dbReference type="GO" id="GO:0005615">
    <property type="term" value="C:extracellular space"/>
    <property type="evidence" value="ECO:0007669"/>
    <property type="project" value="UniProtKB-KW"/>
</dbReference>
<evidence type="ECO:0000256" key="6">
    <source>
        <dbReference type="ARBA" id="ARBA00023030"/>
    </source>
</evidence>
<dbReference type="FunFam" id="2.10.90.10:FF:000003">
    <property type="entry name" value="Bone morphogenetic protein 5"/>
    <property type="match status" value="1"/>
</dbReference>
<protein>
    <recommendedName>
        <fullName evidence="11">TGF-beta family profile domain-containing protein</fullName>
    </recommendedName>
</protein>
<evidence type="ECO:0000256" key="3">
    <source>
        <dbReference type="ARBA" id="ARBA00022514"/>
    </source>
</evidence>
<evidence type="ECO:0000313" key="12">
    <source>
        <dbReference type="EMBL" id="KAJ3657245.1"/>
    </source>
</evidence>
<dbReference type="Pfam" id="PF00688">
    <property type="entry name" value="TGFb_propeptide"/>
    <property type="match status" value="1"/>
</dbReference>
<comment type="caution">
    <text evidence="12">The sequence shown here is derived from an EMBL/GenBank/DDBJ whole genome shotgun (WGS) entry which is preliminary data.</text>
</comment>
<keyword evidence="7" id="KW-1015">Disulfide bond</keyword>
<gene>
    <name evidence="12" type="ORF">Zmor_016257</name>
</gene>
<dbReference type="SMART" id="SM00204">
    <property type="entry name" value="TGFB"/>
    <property type="match status" value="1"/>
</dbReference>